<evidence type="ECO:0000259" key="1">
    <source>
        <dbReference type="Pfam" id="PF20815"/>
    </source>
</evidence>
<dbReference type="EMBL" id="BMCU01000006">
    <property type="protein sequence ID" value="GGG27093.1"/>
    <property type="molecule type" value="Genomic_DNA"/>
</dbReference>
<gene>
    <name evidence="2" type="ORF">GCM10007304_46150</name>
</gene>
<reference evidence="2" key="1">
    <citation type="journal article" date="2014" name="Int. J. Syst. Evol. Microbiol.">
        <title>Complete genome sequence of Corynebacterium casei LMG S-19264T (=DSM 44701T), isolated from a smear-ripened cheese.</title>
        <authorList>
            <consortium name="US DOE Joint Genome Institute (JGI-PGF)"/>
            <person name="Walter F."/>
            <person name="Albersmeier A."/>
            <person name="Kalinowski J."/>
            <person name="Ruckert C."/>
        </authorList>
    </citation>
    <scope>NUCLEOTIDE SEQUENCE</scope>
    <source>
        <strain evidence="2">CCM 7905</strain>
    </source>
</reference>
<evidence type="ECO:0000313" key="3">
    <source>
        <dbReference type="Proteomes" id="UP000654257"/>
    </source>
</evidence>
<dbReference type="Pfam" id="PF20815">
    <property type="entry name" value="GIY_YIG_2"/>
    <property type="match status" value="1"/>
</dbReference>
<sequence length="205" mass="22478">MQDVPDHAAEYLAAVQHSRESVLTRPSPVPAIAGVYGWWFRDISPGVPADGCTTSNGLTLLYTGISPKKPPTNGKPPSSQTIRHRIRTHYSGNAEGSTLRRTLGCLLHSDLGIELRRYGSGKRYTFGIGEQKLSQWMAANAYVSWIEHESPWEVEDRLIEHLNVPLNLDGNKHNSFYPTLKTVRAAAVARANSIPVLANPGVGGR</sequence>
<accession>A0A917G7R4</accession>
<organism evidence="2 3">
    <name type="scientific">Rhodococcoides trifolii</name>
    <dbReference type="NCBI Taxonomy" id="908250"/>
    <lineage>
        <taxon>Bacteria</taxon>
        <taxon>Bacillati</taxon>
        <taxon>Actinomycetota</taxon>
        <taxon>Actinomycetes</taxon>
        <taxon>Mycobacteriales</taxon>
        <taxon>Nocardiaceae</taxon>
        <taxon>Rhodococcoides</taxon>
    </lineage>
</organism>
<dbReference type="AlphaFoldDB" id="A0A917G7R4"/>
<protein>
    <recommendedName>
        <fullName evidence="1">GIY-YIG catalytic domain-containing protein</fullName>
    </recommendedName>
</protein>
<dbReference type="Proteomes" id="UP000654257">
    <property type="component" value="Unassembled WGS sequence"/>
</dbReference>
<reference evidence="2" key="2">
    <citation type="submission" date="2020-09" db="EMBL/GenBank/DDBJ databases">
        <authorList>
            <person name="Sun Q."/>
            <person name="Sedlacek I."/>
        </authorList>
    </citation>
    <scope>NUCLEOTIDE SEQUENCE</scope>
    <source>
        <strain evidence="2">CCM 7905</strain>
    </source>
</reference>
<keyword evidence="3" id="KW-1185">Reference proteome</keyword>
<feature type="domain" description="GIY-YIG catalytic" evidence="1">
    <location>
        <begin position="34"/>
        <end position="185"/>
    </location>
</feature>
<name>A0A917G7R4_9NOCA</name>
<comment type="caution">
    <text evidence="2">The sequence shown here is derived from an EMBL/GenBank/DDBJ whole genome shotgun (WGS) entry which is preliminary data.</text>
</comment>
<proteinExistence type="predicted"/>
<evidence type="ECO:0000313" key="2">
    <source>
        <dbReference type="EMBL" id="GGG27093.1"/>
    </source>
</evidence>
<dbReference type="InterPro" id="IPR049311">
    <property type="entry name" value="GIY_YIG_cat"/>
</dbReference>